<keyword evidence="1" id="KW-0479">Metal-binding</keyword>
<dbReference type="Pfam" id="PF00098">
    <property type="entry name" value="zf-CCHC"/>
    <property type="match status" value="1"/>
</dbReference>
<reference evidence="5" key="2">
    <citation type="submission" date="2025-08" db="UniProtKB">
        <authorList>
            <consortium name="RefSeq"/>
        </authorList>
    </citation>
    <scope>IDENTIFICATION</scope>
    <source>
        <tissue evidence="5">Young leaves</tissue>
    </source>
</reference>
<dbReference type="GO" id="GO:0008270">
    <property type="term" value="F:zinc ion binding"/>
    <property type="evidence" value="ECO:0007669"/>
    <property type="project" value="UniProtKB-KW"/>
</dbReference>
<organism evidence="4 5">
    <name type="scientific">Phoenix dactylifera</name>
    <name type="common">Date palm</name>
    <dbReference type="NCBI Taxonomy" id="42345"/>
    <lineage>
        <taxon>Eukaryota</taxon>
        <taxon>Viridiplantae</taxon>
        <taxon>Streptophyta</taxon>
        <taxon>Embryophyta</taxon>
        <taxon>Tracheophyta</taxon>
        <taxon>Spermatophyta</taxon>
        <taxon>Magnoliopsida</taxon>
        <taxon>Liliopsida</taxon>
        <taxon>Arecaceae</taxon>
        <taxon>Coryphoideae</taxon>
        <taxon>Phoeniceae</taxon>
        <taxon>Phoenix</taxon>
    </lineage>
</organism>
<dbReference type="Pfam" id="PF03732">
    <property type="entry name" value="Retrotrans_gag"/>
    <property type="match status" value="1"/>
</dbReference>
<keyword evidence="4" id="KW-1185">Reference proteome</keyword>
<feature type="domain" description="CCHC-type" evidence="3">
    <location>
        <begin position="252"/>
        <end position="267"/>
    </location>
</feature>
<dbReference type="SMART" id="SM00343">
    <property type="entry name" value="ZnF_C2HC"/>
    <property type="match status" value="1"/>
</dbReference>
<dbReference type="KEGG" id="pda:103720144"/>
<feature type="compositionally biased region" description="Basic and acidic residues" evidence="2">
    <location>
        <begin position="197"/>
        <end position="220"/>
    </location>
</feature>
<evidence type="ECO:0000256" key="2">
    <source>
        <dbReference type="SAM" id="MobiDB-lite"/>
    </source>
</evidence>
<dbReference type="PANTHER" id="PTHR15503:SF45">
    <property type="entry name" value="RNA-DIRECTED DNA POLYMERASE HOMOLOG"/>
    <property type="match status" value="1"/>
</dbReference>
<dbReference type="AlphaFoldDB" id="A0A8B9AIC5"/>
<sequence length="282" mass="32893">MQMQQQVQQQVQATVRPALSIESYYERFRRLNPPMFDGGADPLVAETWIREVEKMFKSLQYTEEVKVRLAIPMLKGNAEFWWTAIEAALEGEDELPTWEEFKKIFYDQYFSESIRISKENEFLSLRQTNDMTVLEYANKFTELGRFCPQMIEVERSKANRFEQGLRDKIRSRLSVLIFTSYGEALERALKVEADLKRSEKERDDPKRSRMIENHNVRPGDTEGNANKKKRFEACTYCSKPHGGPCLKKMGVCFTCGQHGHLARDCPNKKDSEPVEYGARLLH</sequence>
<keyword evidence="1" id="KW-0862">Zinc</keyword>
<dbReference type="InterPro" id="IPR001878">
    <property type="entry name" value="Znf_CCHC"/>
</dbReference>
<dbReference type="GO" id="GO:0003676">
    <property type="term" value="F:nucleic acid binding"/>
    <property type="evidence" value="ECO:0007669"/>
    <property type="project" value="InterPro"/>
</dbReference>
<dbReference type="Proteomes" id="UP000228380">
    <property type="component" value="Chromosome 9"/>
</dbReference>
<dbReference type="PROSITE" id="PS50158">
    <property type="entry name" value="ZF_CCHC"/>
    <property type="match status" value="1"/>
</dbReference>
<dbReference type="RefSeq" id="XP_038986471.1">
    <property type="nucleotide sequence ID" value="XM_039130543.1"/>
</dbReference>
<accession>A0A8B9AIC5</accession>
<dbReference type="InterPro" id="IPR032567">
    <property type="entry name" value="RTL1-rel"/>
</dbReference>
<dbReference type="InterPro" id="IPR036875">
    <property type="entry name" value="Znf_CCHC_sf"/>
</dbReference>
<evidence type="ECO:0000259" key="3">
    <source>
        <dbReference type="PROSITE" id="PS50158"/>
    </source>
</evidence>
<keyword evidence="1" id="KW-0863">Zinc-finger</keyword>
<gene>
    <name evidence="5" type="primary">LOC103720144</name>
</gene>
<dbReference type="SUPFAM" id="SSF57756">
    <property type="entry name" value="Retrovirus zinc finger-like domains"/>
    <property type="match status" value="1"/>
</dbReference>
<proteinExistence type="predicted"/>
<dbReference type="Gene3D" id="4.10.60.10">
    <property type="entry name" value="Zinc finger, CCHC-type"/>
    <property type="match status" value="1"/>
</dbReference>
<dbReference type="InterPro" id="IPR005162">
    <property type="entry name" value="Retrotrans_gag_dom"/>
</dbReference>
<reference evidence="4" key="1">
    <citation type="journal article" date="2019" name="Nat. Commun.">
        <title>Genome-wide association mapping of date palm fruit traits.</title>
        <authorList>
            <person name="Hazzouri K.M."/>
            <person name="Gros-Balthazard M."/>
            <person name="Flowers J.M."/>
            <person name="Copetti D."/>
            <person name="Lemansour A."/>
            <person name="Lebrun M."/>
            <person name="Masmoudi K."/>
            <person name="Ferrand S."/>
            <person name="Dhar M.I."/>
            <person name="Fresquez Z.A."/>
            <person name="Rosas U."/>
            <person name="Zhang J."/>
            <person name="Talag J."/>
            <person name="Lee S."/>
            <person name="Kudrna D."/>
            <person name="Powell R.F."/>
            <person name="Leitch I.J."/>
            <person name="Krueger R.R."/>
            <person name="Wing R.A."/>
            <person name="Amiri K.M.A."/>
            <person name="Purugganan M.D."/>
        </authorList>
    </citation>
    <scope>NUCLEOTIDE SEQUENCE [LARGE SCALE GENOMIC DNA]</scope>
    <source>
        <strain evidence="4">cv. Khalas</strain>
    </source>
</reference>
<evidence type="ECO:0000313" key="5">
    <source>
        <dbReference type="RefSeq" id="XP_038986471.1"/>
    </source>
</evidence>
<evidence type="ECO:0000256" key="1">
    <source>
        <dbReference type="PROSITE-ProRule" id="PRU00047"/>
    </source>
</evidence>
<dbReference type="PANTHER" id="PTHR15503">
    <property type="entry name" value="LDOC1 RELATED"/>
    <property type="match status" value="1"/>
</dbReference>
<evidence type="ECO:0000313" key="4">
    <source>
        <dbReference type="Proteomes" id="UP000228380"/>
    </source>
</evidence>
<dbReference type="GeneID" id="103720144"/>
<name>A0A8B9AIC5_PHODC</name>
<protein>
    <submittedName>
        <fullName evidence="5">Uncharacterized protein LOC103720144</fullName>
    </submittedName>
</protein>
<feature type="region of interest" description="Disordered" evidence="2">
    <location>
        <begin position="197"/>
        <end position="224"/>
    </location>
</feature>